<evidence type="ECO:0008006" key="3">
    <source>
        <dbReference type="Google" id="ProtNLM"/>
    </source>
</evidence>
<dbReference type="RefSeq" id="WP_010599624.1">
    <property type="nucleotide sequence ID" value="NZ_JAPJUH010000004.1"/>
</dbReference>
<dbReference type="EMBL" id="JAPJUH010000004">
    <property type="protein sequence ID" value="MCX3265675.1"/>
    <property type="molecule type" value="Genomic_DNA"/>
</dbReference>
<sequence length="237" mass="27265">MRAFFLLWLVFMLMTIGSRIYAQDVLVKGVIIEKGTNIRIALGVITNKHSGKAVGSNDLGLFNIKVNLGDTLLIEKRNFVSQQIVVNSNKDILIYLIRSSVTLDEVTVKGKTKIEDLQEIRREFKRQGSFYEGKPPLALLNPLNGSPLTFFYELFGKTPAKARRFKRYYDKEIRLMQVDNFFNKTLVSKHTPLEGKNLDKFMLEYSPTAEMVKHWNNYDAVNYIKLSAKKFADTLKN</sequence>
<dbReference type="AlphaFoldDB" id="A0A9X3I9U8"/>
<organism evidence="1 2">
    <name type="scientific">Pedobacter agri</name>
    <dbReference type="NCBI Taxonomy" id="454586"/>
    <lineage>
        <taxon>Bacteria</taxon>
        <taxon>Pseudomonadati</taxon>
        <taxon>Bacteroidota</taxon>
        <taxon>Sphingobacteriia</taxon>
        <taxon>Sphingobacteriales</taxon>
        <taxon>Sphingobacteriaceae</taxon>
        <taxon>Pedobacter</taxon>
    </lineage>
</organism>
<gene>
    <name evidence="1" type="ORF">OQZ29_13020</name>
</gene>
<protein>
    <recommendedName>
        <fullName evidence="3">Carboxypeptidase-like regulatory domain-containing protein</fullName>
    </recommendedName>
</protein>
<dbReference type="Proteomes" id="UP001142592">
    <property type="component" value="Unassembled WGS sequence"/>
</dbReference>
<evidence type="ECO:0000313" key="2">
    <source>
        <dbReference type="Proteomes" id="UP001142592"/>
    </source>
</evidence>
<keyword evidence="2" id="KW-1185">Reference proteome</keyword>
<reference evidence="1" key="1">
    <citation type="submission" date="2022-11" db="EMBL/GenBank/DDBJ databases">
        <authorList>
            <person name="Graham C."/>
            <person name="Newman J.D."/>
        </authorList>
    </citation>
    <scope>NUCLEOTIDE SEQUENCE</scope>
    <source>
        <strain evidence="1">DSM 19486</strain>
    </source>
</reference>
<name>A0A9X3I9U8_9SPHI</name>
<comment type="caution">
    <text evidence="1">The sequence shown here is derived from an EMBL/GenBank/DDBJ whole genome shotgun (WGS) entry which is preliminary data.</text>
</comment>
<evidence type="ECO:0000313" key="1">
    <source>
        <dbReference type="EMBL" id="MCX3265675.1"/>
    </source>
</evidence>
<accession>A0A9X3I9U8</accession>
<proteinExistence type="predicted"/>